<accession>A0A1V1P5B1</accession>
<reference evidence="2" key="1">
    <citation type="submission" date="2012-11" db="EMBL/GenBank/DDBJ databases">
        <authorList>
            <person name="Lucero-Rivera Y.E."/>
            <person name="Tovar-Ramirez D."/>
        </authorList>
    </citation>
    <scope>NUCLEOTIDE SEQUENCE [LARGE SCALE GENOMIC DNA]</scope>
    <source>
        <strain evidence="2">Araruama</strain>
    </source>
</reference>
<dbReference type="AlphaFoldDB" id="A0A1V1P5B1"/>
<protein>
    <recommendedName>
        <fullName evidence="3">ATP-binding protein</fullName>
    </recommendedName>
</protein>
<evidence type="ECO:0000313" key="1">
    <source>
        <dbReference type="EMBL" id="ETR69978.1"/>
    </source>
</evidence>
<proteinExistence type="predicted"/>
<dbReference type="SUPFAM" id="SSF52540">
    <property type="entry name" value="P-loop containing nucleoside triphosphate hydrolases"/>
    <property type="match status" value="1"/>
</dbReference>
<evidence type="ECO:0000313" key="2">
    <source>
        <dbReference type="Proteomes" id="UP000189670"/>
    </source>
</evidence>
<sequence>MSQQPVKKSHLAAKRLKSAIKISGNTYESLLDDPKWTEIVKTYNSRTIRRWLKDGVPTNKIARIAKYFGISGRLFTDESFSQDDFERQLYPTDKLSIQFNENNSVIKTGEKKQRVLPNNFFAYDDAWVGRELLVEQLLQQFQNGCRLLLILGITGIGKTALAERLSFMLFEWFDRDWNDNFFKSKF</sequence>
<dbReference type="EMBL" id="ATBP01000515">
    <property type="protein sequence ID" value="ETR69978.1"/>
    <property type="molecule type" value="Genomic_DNA"/>
</dbReference>
<comment type="caution">
    <text evidence="1">The sequence shown here is derived from an EMBL/GenBank/DDBJ whole genome shotgun (WGS) entry which is preliminary data.</text>
</comment>
<dbReference type="InterPro" id="IPR027417">
    <property type="entry name" value="P-loop_NTPase"/>
</dbReference>
<dbReference type="Gene3D" id="3.40.50.300">
    <property type="entry name" value="P-loop containing nucleotide triphosphate hydrolases"/>
    <property type="match status" value="1"/>
</dbReference>
<evidence type="ECO:0008006" key="3">
    <source>
        <dbReference type="Google" id="ProtNLM"/>
    </source>
</evidence>
<name>A0A1V1P5B1_9BACT</name>
<gene>
    <name evidence="1" type="ORF">OMM_03574</name>
</gene>
<dbReference type="Proteomes" id="UP000189670">
    <property type="component" value="Unassembled WGS sequence"/>
</dbReference>
<organism evidence="1 2">
    <name type="scientific">Candidatus Magnetoglobus multicellularis str. Araruama</name>
    <dbReference type="NCBI Taxonomy" id="890399"/>
    <lineage>
        <taxon>Bacteria</taxon>
        <taxon>Pseudomonadati</taxon>
        <taxon>Thermodesulfobacteriota</taxon>
        <taxon>Desulfobacteria</taxon>
        <taxon>Desulfobacterales</taxon>
        <taxon>Desulfobacteraceae</taxon>
        <taxon>Candidatus Magnetoglobus</taxon>
    </lineage>
</organism>